<reference evidence="9" key="2">
    <citation type="submission" date="2023-06" db="EMBL/GenBank/DDBJ databases">
        <authorList>
            <person name="Ma L."/>
            <person name="Liu K.-W."/>
            <person name="Li Z."/>
            <person name="Hsiao Y.-Y."/>
            <person name="Qi Y."/>
            <person name="Fu T."/>
            <person name="Tang G."/>
            <person name="Zhang D."/>
            <person name="Sun W.-H."/>
            <person name="Liu D.-K."/>
            <person name="Li Y."/>
            <person name="Chen G.-Z."/>
            <person name="Liu X.-D."/>
            <person name="Liao X.-Y."/>
            <person name="Jiang Y.-T."/>
            <person name="Yu X."/>
            <person name="Hao Y."/>
            <person name="Huang J."/>
            <person name="Zhao X.-W."/>
            <person name="Ke S."/>
            <person name="Chen Y.-Y."/>
            <person name="Wu W.-L."/>
            <person name="Hsu J.-L."/>
            <person name="Lin Y.-F."/>
            <person name="Huang M.-D."/>
            <person name="Li C.-Y."/>
            <person name="Huang L."/>
            <person name="Wang Z.-W."/>
            <person name="Zhao X."/>
            <person name="Zhong W.-Y."/>
            <person name="Peng D.-H."/>
            <person name="Ahmad S."/>
            <person name="Lan S."/>
            <person name="Zhang J.-S."/>
            <person name="Tsai W.-C."/>
            <person name="Van De Peer Y."/>
            <person name="Liu Z.-J."/>
        </authorList>
    </citation>
    <scope>NUCLEOTIDE SEQUENCE</scope>
    <source>
        <strain evidence="9">CP</strain>
        <tissue evidence="9">Leaves</tissue>
    </source>
</reference>
<evidence type="ECO:0000256" key="7">
    <source>
        <dbReference type="ARBA" id="ARBA00069592"/>
    </source>
</evidence>
<evidence type="ECO:0000313" key="10">
    <source>
        <dbReference type="Proteomes" id="UP001180020"/>
    </source>
</evidence>
<dbReference type="Proteomes" id="UP001180020">
    <property type="component" value="Unassembled WGS sequence"/>
</dbReference>
<evidence type="ECO:0000256" key="5">
    <source>
        <dbReference type="ARBA" id="ARBA00060696"/>
    </source>
</evidence>
<dbReference type="InterPro" id="IPR001977">
    <property type="entry name" value="Depp_CoAkinase"/>
</dbReference>
<dbReference type="EMBL" id="JAUJYO010000005">
    <property type="protein sequence ID" value="KAK1316335.1"/>
    <property type="molecule type" value="Genomic_DNA"/>
</dbReference>
<dbReference type="FunFam" id="3.40.50.300:FF:000485">
    <property type="entry name" value="Dephospho-CoA kinase CAB5"/>
    <property type="match status" value="1"/>
</dbReference>
<dbReference type="NCBIfam" id="TIGR00152">
    <property type="entry name" value="dephospho-CoA kinase"/>
    <property type="match status" value="1"/>
</dbReference>
<name>A0AAV9EUB7_ACOCL</name>
<dbReference type="GO" id="GO:0004140">
    <property type="term" value="F:dephospho-CoA kinase activity"/>
    <property type="evidence" value="ECO:0007669"/>
    <property type="project" value="UniProtKB-EC"/>
</dbReference>
<dbReference type="GO" id="GO:0015937">
    <property type="term" value="P:coenzyme A biosynthetic process"/>
    <property type="evidence" value="ECO:0007669"/>
    <property type="project" value="InterPro"/>
</dbReference>
<dbReference type="Pfam" id="PF01121">
    <property type="entry name" value="CoaE"/>
    <property type="match status" value="1"/>
</dbReference>
<gene>
    <name evidence="9" type="ORF">QJS10_CPA05g00535</name>
</gene>
<dbReference type="EC" id="2.7.1.24" evidence="6"/>
<dbReference type="GO" id="GO:0005737">
    <property type="term" value="C:cytoplasm"/>
    <property type="evidence" value="ECO:0007669"/>
    <property type="project" value="UniProtKB-ARBA"/>
</dbReference>
<organism evidence="9 10">
    <name type="scientific">Acorus calamus</name>
    <name type="common">Sweet flag</name>
    <dbReference type="NCBI Taxonomy" id="4465"/>
    <lineage>
        <taxon>Eukaryota</taxon>
        <taxon>Viridiplantae</taxon>
        <taxon>Streptophyta</taxon>
        <taxon>Embryophyta</taxon>
        <taxon>Tracheophyta</taxon>
        <taxon>Spermatophyta</taxon>
        <taxon>Magnoliopsida</taxon>
        <taxon>Liliopsida</taxon>
        <taxon>Acoraceae</taxon>
        <taxon>Acorus</taxon>
    </lineage>
</organism>
<dbReference type="InterPro" id="IPR027417">
    <property type="entry name" value="P-loop_NTPase"/>
</dbReference>
<dbReference type="SUPFAM" id="SSF52540">
    <property type="entry name" value="P-loop containing nucleoside triphosphate hydrolases"/>
    <property type="match status" value="1"/>
</dbReference>
<evidence type="ECO:0000256" key="8">
    <source>
        <dbReference type="ARBA" id="ARBA00076292"/>
    </source>
</evidence>
<dbReference type="Gene3D" id="3.40.50.300">
    <property type="entry name" value="P-loop containing nucleotide triphosphate hydrolases"/>
    <property type="match status" value="1"/>
</dbReference>
<keyword evidence="3" id="KW-0067">ATP-binding</keyword>
<evidence type="ECO:0000256" key="2">
    <source>
        <dbReference type="ARBA" id="ARBA00022741"/>
    </source>
</evidence>
<comment type="caution">
    <text evidence="9">The sequence shown here is derived from an EMBL/GenBank/DDBJ whole genome shotgun (WGS) entry which is preliminary data.</text>
</comment>
<dbReference type="PANTHER" id="PTHR10695">
    <property type="entry name" value="DEPHOSPHO-COA KINASE-RELATED"/>
    <property type="match status" value="1"/>
</dbReference>
<dbReference type="PROSITE" id="PS51219">
    <property type="entry name" value="DPCK"/>
    <property type="match status" value="1"/>
</dbReference>
<comment type="pathway">
    <text evidence="5">Cofactor biosynthesis; coenzyme A biosynthesis; CoA from (R)-pantothenate: step 5/5.</text>
</comment>
<protein>
    <recommendedName>
        <fullName evidence="7">Dephospho-CoA kinase</fullName>
        <ecNumber evidence="6">2.7.1.24</ecNumber>
    </recommendedName>
    <alternativeName>
        <fullName evidence="8">Dephosphocoenzyme A kinase</fullName>
    </alternativeName>
</protein>
<dbReference type="PANTHER" id="PTHR10695:SF46">
    <property type="entry name" value="BIFUNCTIONAL COENZYME A SYNTHASE-RELATED"/>
    <property type="match status" value="1"/>
</dbReference>
<dbReference type="HAMAP" id="MF_00376">
    <property type="entry name" value="Dephospho_CoA_kinase"/>
    <property type="match status" value="1"/>
</dbReference>
<keyword evidence="10" id="KW-1185">Reference proteome</keyword>
<keyword evidence="2" id="KW-0547">Nucleotide-binding</keyword>
<proteinExistence type="inferred from homology"/>
<evidence type="ECO:0000256" key="4">
    <source>
        <dbReference type="ARBA" id="ARBA00055723"/>
    </source>
</evidence>
<dbReference type="GO" id="GO:0005524">
    <property type="term" value="F:ATP binding"/>
    <property type="evidence" value="ECO:0007669"/>
    <property type="project" value="UniProtKB-KW"/>
</dbReference>
<sequence length="273" mass="30951">MRIVGLTGGIASGKSTVSNLFKSDGVPVVDADVVARDVLKKGTGGYKKVVGAFGDKILLDSGDVDRARLGQIVFSDPSKRQLLNRLLAPFISSGLFWEIMKLWLKGSKVIVLDIPLLFEAKMDKWTNPIIVVWVDPETQLQRLMVRDGITEEQARNRINAQMALDSKRTKADLVIDNSRSLEETKEQFQEVLMQVTRPLTWREFGLSRKGEWGPKLLILEHESKYKKHLSLSCYLLHQKTLFTPHRRCVVDSASLGFSQLRLPKVLQYRYLSL</sequence>
<evidence type="ECO:0000256" key="1">
    <source>
        <dbReference type="ARBA" id="ARBA00009018"/>
    </source>
</evidence>
<comment type="function">
    <text evidence="4">Catalyzes the phosphorylation of the 3'-hydroxyl group of dephosphocoenzyme A to form coenzyme A.</text>
</comment>
<reference evidence="9" key="1">
    <citation type="journal article" date="2023" name="Nat. Commun.">
        <title>Diploid and tetraploid genomes of Acorus and the evolution of monocots.</title>
        <authorList>
            <person name="Ma L."/>
            <person name="Liu K.W."/>
            <person name="Li Z."/>
            <person name="Hsiao Y.Y."/>
            <person name="Qi Y."/>
            <person name="Fu T."/>
            <person name="Tang G.D."/>
            <person name="Zhang D."/>
            <person name="Sun W.H."/>
            <person name="Liu D.K."/>
            <person name="Li Y."/>
            <person name="Chen G.Z."/>
            <person name="Liu X.D."/>
            <person name="Liao X.Y."/>
            <person name="Jiang Y.T."/>
            <person name="Yu X."/>
            <person name="Hao Y."/>
            <person name="Huang J."/>
            <person name="Zhao X.W."/>
            <person name="Ke S."/>
            <person name="Chen Y.Y."/>
            <person name="Wu W.L."/>
            <person name="Hsu J.L."/>
            <person name="Lin Y.F."/>
            <person name="Huang M.D."/>
            <person name="Li C.Y."/>
            <person name="Huang L."/>
            <person name="Wang Z.W."/>
            <person name="Zhao X."/>
            <person name="Zhong W.Y."/>
            <person name="Peng D.H."/>
            <person name="Ahmad S."/>
            <person name="Lan S."/>
            <person name="Zhang J.S."/>
            <person name="Tsai W.C."/>
            <person name="Van de Peer Y."/>
            <person name="Liu Z.J."/>
        </authorList>
    </citation>
    <scope>NUCLEOTIDE SEQUENCE</scope>
    <source>
        <strain evidence="9">CP</strain>
    </source>
</reference>
<evidence type="ECO:0000256" key="6">
    <source>
        <dbReference type="ARBA" id="ARBA00066359"/>
    </source>
</evidence>
<comment type="similarity">
    <text evidence="1">Belongs to the CoaE family.</text>
</comment>
<evidence type="ECO:0000256" key="3">
    <source>
        <dbReference type="ARBA" id="ARBA00022840"/>
    </source>
</evidence>
<dbReference type="CDD" id="cd02022">
    <property type="entry name" value="DPCK"/>
    <property type="match status" value="1"/>
</dbReference>
<accession>A0AAV9EUB7</accession>
<evidence type="ECO:0000313" key="9">
    <source>
        <dbReference type="EMBL" id="KAK1316335.1"/>
    </source>
</evidence>
<dbReference type="AlphaFoldDB" id="A0AAV9EUB7"/>